<dbReference type="InterPro" id="IPR036388">
    <property type="entry name" value="WH-like_DNA-bd_sf"/>
</dbReference>
<sequence>MRGNDYTNAVLLVEDDLACLDECGETLANLGYEVKTASDALGALKIIAEDPSIGIVLTDLNMPGMDGLTFLEELSLRFMPQRPIVALVLTAVPTLEAATLAMRSHAVDFLSKPVSAETLAAALRRASANLAALATKFQIVELAKNPANDEEAVDEEQPAVPSSSELQAFVGRLLKHQQNRAKFFDPDVFSGPSWDILLDLAEANFRGTPVAASSVCASTQVPLSTALRHVNSLVEAGLVKRWTDPSDKRRKMLELAPEASELMKKYLETSWKIHAC</sequence>
<gene>
    <name evidence="8" type="ORF">ACFSAG_07170</name>
</gene>
<dbReference type="InterPro" id="IPR039420">
    <property type="entry name" value="WalR-like"/>
</dbReference>
<keyword evidence="9" id="KW-1185">Reference proteome</keyword>
<evidence type="ECO:0000256" key="6">
    <source>
        <dbReference type="PROSITE-ProRule" id="PRU00169"/>
    </source>
</evidence>
<dbReference type="RefSeq" id="WP_381512916.1">
    <property type="nucleotide sequence ID" value="NZ_JBHUEL010000007.1"/>
</dbReference>
<keyword evidence="3" id="KW-0805">Transcription regulation</keyword>
<dbReference type="InterPro" id="IPR036390">
    <property type="entry name" value="WH_DNA-bd_sf"/>
</dbReference>
<keyword evidence="5" id="KW-0804">Transcription</keyword>
<proteinExistence type="predicted"/>
<feature type="modified residue" description="4-aspartylphosphate" evidence="6">
    <location>
        <position position="59"/>
    </location>
</feature>
<feature type="domain" description="Response regulatory" evidence="7">
    <location>
        <begin position="9"/>
        <end position="127"/>
    </location>
</feature>
<keyword evidence="2" id="KW-0902">Two-component regulatory system</keyword>
<dbReference type="PANTHER" id="PTHR48111">
    <property type="entry name" value="REGULATOR OF RPOS"/>
    <property type="match status" value="1"/>
</dbReference>
<accession>A0ABW4MCW1</accession>
<reference evidence="9" key="1">
    <citation type="journal article" date="2019" name="Int. J. Syst. Evol. Microbiol.">
        <title>The Global Catalogue of Microorganisms (GCM) 10K type strain sequencing project: providing services to taxonomists for standard genome sequencing and annotation.</title>
        <authorList>
            <consortium name="The Broad Institute Genomics Platform"/>
            <consortium name="The Broad Institute Genome Sequencing Center for Infectious Disease"/>
            <person name="Wu L."/>
            <person name="Ma J."/>
        </authorList>
    </citation>
    <scope>NUCLEOTIDE SEQUENCE [LARGE SCALE GENOMIC DNA]</scope>
    <source>
        <strain evidence="9">CGMCC 1.12449</strain>
    </source>
</reference>
<dbReference type="InterPro" id="IPR011006">
    <property type="entry name" value="CheY-like_superfamily"/>
</dbReference>
<dbReference type="PROSITE" id="PS50110">
    <property type="entry name" value="RESPONSE_REGULATORY"/>
    <property type="match status" value="1"/>
</dbReference>
<organism evidence="8 9">
    <name type="scientific">Sphingorhabdus buctiana</name>
    <dbReference type="NCBI Taxonomy" id="1508805"/>
    <lineage>
        <taxon>Bacteria</taxon>
        <taxon>Pseudomonadati</taxon>
        <taxon>Pseudomonadota</taxon>
        <taxon>Alphaproteobacteria</taxon>
        <taxon>Sphingomonadales</taxon>
        <taxon>Sphingomonadaceae</taxon>
        <taxon>Sphingorhabdus</taxon>
    </lineage>
</organism>
<evidence type="ECO:0000256" key="1">
    <source>
        <dbReference type="ARBA" id="ARBA00022553"/>
    </source>
</evidence>
<dbReference type="Gene3D" id="1.10.10.10">
    <property type="entry name" value="Winged helix-like DNA-binding domain superfamily/Winged helix DNA-binding domain"/>
    <property type="match status" value="1"/>
</dbReference>
<evidence type="ECO:0000256" key="2">
    <source>
        <dbReference type="ARBA" id="ARBA00023012"/>
    </source>
</evidence>
<dbReference type="Gene3D" id="3.40.50.2300">
    <property type="match status" value="1"/>
</dbReference>
<dbReference type="SUPFAM" id="SSF46785">
    <property type="entry name" value="Winged helix' DNA-binding domain"/>
    <property type="match status" value="1"/>
</dbReference>
<evidence type="ECO:0000256" key="4">
    <source>
        <dbReference type="ARBA" id="ARBA00023125"/>
    </source>
</evidence>
<comment type="caution">
    <text evidence="8">The sequence shown here is derived from an EMBL/GenBank/DDBJ whole genome shotgun (WGS) entry which is preliminary data.</text>
</comment>
<evidence type="ECO:0000256" key="5">
    <source>
        <dbReference type="ARBA" id="ARBA00023163"/>
    </source>
</evidence>
<dbReference type="SMART" id="SM00448">
    <property type="entry name" value="REC"/>
    <property type="match status" value="1"/>
</dbReference>
<dbReference type="SUPFAM" id="SSF52172">
    <property type="entry name" value="CheY-like"/>
    <property type="match status" value="1"/>
</dbReference>
<evidence type="ECO:0000313" key="8">
    <source>
        <dbReference type="EMBL" id="MFD1766620.1"/>
    </source>
</evidence>
<dbReference type="Pfam" id="PF00072">
    <property type="entry name" value="Response_reg"/>
    <property type="match status" value="1"/>
</dbReference>
<protein>
    <submittedName>
        <fullName evidence="8">Response regulator</fullName>
    </submittedName>
</protein>
<name>A0ABW4MCW1_9SPHN</name>
<keyword evidence="4" id="KW-0238">DNA-binding</keyword>
<keyword evidence="1 6" id="KW-0597">Phosphoprotein</keyword>
<evidence type="ECO:0000313" key="9">
    <source>
        <dbReference type="Proteomes" id="UP001597215"/>
    </source>
</evidence>
<dbReference type="EMBL" id="JBHUEL010000007">
    <property type="protein sequence ID" value="MFD1766620.1"/>
    <property type="molecule type" value="Genomic_DNA"/>
</dbReference>
<dbReference type="PANTHER" id="PTHR48111:SF1">
    <property type="entry name" value="TWO-COMPONENT RESPONSE REGULATOR ORR33"/>
    <property type="match status" value="1"/>
</dbReference>
<dbReference type="Proteomes" id="UP001597215">
    <property type="component" value="Unassembled WGS sequence"/>
</dbReference>
<evidence type="ECO:0000259" key="7">
    <source>
        <dbReference type="PROSITE" id="PS50110"/>
    </source>
</evidence>
<evidence type="ECO:0000256" key="3">
    <source>
        <dbReference type="ARBA" id="ARBA00023015"/>
    </source>
</evidence>
<dbReference type="InterPro" id="IPR001789">
    <property type="entry name" value="Sig_transdc_resp-reg_receiver"/>
</dbReference>